<gene>
    <name evidence="2" type="ORF">ACFP0N_01730</name>
</gene>
<evidence type="ECO:0000256" key="1">
    <source>
        <dbReference type="SAM" id="SignalP"/>
    </source>
</evidence>
<accession>A0ABW1EPI9</accession>
<dbReference type="Pfam" id="PF07538">
    <property type="entry name" value="ChW"/>
    <property type="match status" value="3"/>
</dbReference>
<sequence>MRIVRSFMVFCAASAMALVVSPPASAAGEGTAGQGTACYRAHVSGLGWGDWFCGPDYYVGTVGQNRSIEALQISLGGVGRYCVNAHLRNYGWQGQVCNDGVGATHSVTVGTTGQNRPIEALEISTKYEMIHGVAHVQNIGWMDEAWGSTIRLGTEGRALSMEAVALWFE</sequence>
<protein>
    <submittedName>
        <fullName evidence="2">Uncharacterized protein</fullName>
    </submittedName>
</protein>
<organism evidence="2 3">
    <name type="scientific">Kitasatospora aburaviensis</name>
    <dbReference type="NCBI Taxonomy" id="67265"/>
    <lineage>
        <taxon>Bacteria</taxon>
        <taxon>Bacillati</taxon>
        <taxon>Actinomycetota</taxon>
        <taxon>Actinomycetes</taxon>
        <taxon>Kitasatosporales</taxon>
        <taxon>Streptomycetaceae</taxon>
        <taxon>Kitasatospora</taxon>
    </lineage>
</organism>
<keyword evidence="1" id="KW-0732">Signal</keyword>
<dbReference type="RefSeq" id="WP_313766489.1">
    <property type="nucleotide sequence ID" value="NZ_BAAAVH010000072.1"/>
</dbReference>
<name>A0ABW1EPI9_9ACTN</name>
<feature type="chain" id="PRO_5046321476" evidence="1">
    <location>
        <begin position="27"/>
        <end position="169"/>
    </location>
</feature>
<dbReference type="InterPro" id="IPR006637">
    <property type="entry name" value="ChW"/>
</dbReference>
<dbReference type="Proteomes" id="UP001596067">
    <property type="component" value="Unassembled WGS sequence"/>
</dbReference>
<reference evidence="3" key="1">
    <citation type="journal article" date="2019" name="Int. J. Syst. Evol. Microbiol.">
        <title>The Global Catalogue of Microorganisms (GCM) 10K type strain sequencing project: providing services to taxonomists for standard genome sequencing and annotation.</title>
        <authorList>
            <consortium name="The Broad Institute Genomics Platform"/>
            <consortium name="The Broad Institute Genome Sequencing Center for Infectious Disease"/>
            <person name="Wu L."/>
            <person name="Ma J."/>
        </authorList>
    </citation>
    <scope>NUCLEOTIDE SEQUENCE [LARGE SCALE GENOMIC DNA]</scope>
    <source>
        <strain evidence="3">CGMCC 4.1469</strain>
    </source>
</reference>
<keyword evidence="3" id="KW-1185">Reference proteome</keyword>
<feature type="signal peptide" evidence="1">
    <location>
        <begin position="1"/>
        <end position="26"/>
    </location>
</feature>
<dbReference type="EMBL" id="JBHSOD010000001">
    <property type="protein sequence ID" value="MFC5883700.1"/>
    <property type="molecule type" value="Genomic_DNA"/>
</dbReference>
<evidence type="ECO:0000313" key="3">
    <source>
        <dbReference type="Proteomes" id="UP001596067"/>
    </source>
</evidence>
<comment type="caution">
    <text evidence="2">The sequence shown here is derived from an EMBL/GenBank/DDBJ whole genome shotgun (WGS) entry which is preliminary data.</text>
</comment>
<proteinExistence type="predicted"/>
<evidence type="ECO:0000313" key="2">
    <source>
        <dbReference type="EMBL" id="MFC5883700.1"/>
    </source>
</evidence>
<dbReference type="SMART" id="SM00728">
    <property type="entry name" value="ChW"/>
    <property type="match status" value="2"/>
</dbReference>